<gene>
    <name evidence="4" type="ORF">N0F65_008122</name>
</gene>
<keyword evidence="2" id="KW-0520">NAD</keyword>
<dbReference type="PRINTS" id="PR01713">
    <property type="entry name" value="NUCEPIMERASE"/>
</dbReference>
<dbReference type="SUPFAM" id="SSF51735">
    <property type="entry name" value="NAD(P)-binding Rossmann-fold domains"/>
    <property type="match status" value="1"/>
</dbReference>
<sequence>MAPMPPAPFSANVGSPRIVRHVRVPSVTDATLNGTPPRSPVASPCASGPLIPSTTGNRRILVTGAAGFIGFHTCCALLDRGDDVVIVDELNDYYDVRLKQANLEHLATHYSADRVKVYIGDLCDQQLVHKVIREMRPEAVIHLAARAGVRPSIQNPLIYIHSNITATTVLLEACKRYRITKFVYASSSSVYGGSKKASFSEEDVVDHPVSPYAATKKSCELLAHTYHHLYKIDCIGLRFFTVYGPRGRPDMAPFKFMDRIARGIAIDQYGDGSSSRDYTYIDDIVQGVLLSLDKAHGCEVFNLGNGSPVHLKDFIGIIESLVGKQALINLLPNQPGDVPRTCANVTKAKTLLGYQPTTPLAEGLKQTWAWYCNFYGLKP</sequence>
<dbReference type="Proteomes" id="UP001146120">
    <property type="component" value="Unassembled WGS sequence"/>
</dbReference>
<evidence type="ECO:0000256" key="1">
    <source>
        <dbReference type="ARBA" id="ARBA00007637"/>
    </source>
</evidence>
<feature type="domain" description="NAD(P)-binding" evidence="3">
    <location>
        <begin position="61"/>
        <end position="367"/>
    </location>
</feature>
<reference evidence="4" key="2">
    <citation type="journal article" date="2023" name="Microbiol Resour">
        <title>Decontamination and Annotation of the Draft Genome Sequence of the Oomycete Lagenidium giganteum ARSEF 373.</title>
        <authorList>
            <person name="Morgan W.R."/>
            <person name="Tartar A."/>
        </authorList>
    </citation>
    <scope>NUCLEOTIDE SEQUENCE</scope>
    <source>
        <strain evidence="4">ARSEF 373</strain>
    </source>
</reference>
<name>A0AAV2YYN2_9STRA</name>
<dbReference type="Pfam" id="PF16363">
    <property type="entry name" value="GDP_Man_Dehyd"/>
    <property type="match status" value="1"/>
</dbReference>
<organism evidence="4 5">
    <name type="scientific">Lagenidium giganteum</name>
    <dbReference type="NCBI Taxonomy" id="4803"/>
    <lineage>
        <taxon>Eukaryota</taxon>
        <taxon>Sar</taxon>
        <taxon>Stramenopiles</taxon>
        <taxon>Oomycota</taxon>
        <taxon>Peronosporomycetes</taxon>
        <taxon>Pythiales</taxon>
        <taxon>Pythiaceae</taxon>
    </lineage>
</organism>
<evidence type="ECO:0000313" key="5">
    <source>
        <dbReference type="Proteomes" id="UP001146120"/>
    </source>
</evidence>
<dbReference type="EMBL" id="DAKRPA010000087">
    <property type="protein sequence ID" value="DAZ99255.1"/>
    <property type="molecule type" value="Genomic_DNA"/>
</dbReference>
<evidence type="ECO:0000259" key="3">
    <source>
        <dbReference type="Pfam" id="PF16363"/>
    </source>
</evidence>
<comment type="caution">
    <text evidence="4">The sequence shown here is derived from an EMBL/GenBank/DDBJ whole genome shotgun (WGS) entry which is preliminary data.</text>
</comment>
<comment type="similarity">
    <text evidence="1">Belongs to the NAD(P)-dependent epimerase/dehydratase family.</text>
</comment>
<dbReference type="AlphaFoldDB" id="A0AAV2YYN2"/>
<dbReference type="PANTHER" id="PTHR43574">
    <property type="entry name" value="EPIMERASE-RELATED"/>
    <property type="match status" value="1"/>
</dbReference>
<evidence type="ECO:0000256" key="2">
    <source>
        <dbReference type="ARBA" id="ARBA00023027"/>
    </source>
</evidence>
<evidence type="ECO:0000313" key="4">
    <source>
        <dbReference type="EMBL" id="DAZ99255.1"/>
    </source>
</evidence>
<dbReference type="Gene3D" id="3.90.25.10">
    <property type="entry name" value="UDP-galactose 4-epimerase, domain 1"/>
    <property type="match status" value="1"/>
</dbReference>
<accession>A0AAV2YYN2</accession>
<dbReference type="InterPro" id="IPR036291">
    <property type="entry name" value="NAD(P)-bd_dom_sf"/>
</dbReference>
<dbReference type="Gene3D" id="3.40.50.720">
    <property type="entry name" value="NAD(P)-binding Rossmann-like Domain"/>
    <property type="match status" value="1"/>
</dbReference>
<proteinExistence type="inferred from homology"/>
<reference evidence="4" key="1">
    <citation type="submission" date="2022-11" db="EMBL/GenBank/DDBJ databases">
        <authorList>
            <person name="Morgan W.R."/>
            <person name="Tartar A."/>
        </authorList>
    </citation>
    <scope>NUCLEOTIDE SEQUENCE</scope>
    <source>
        <strain evidence="4">ARSEF 373</strain>
    </source>
</reference>
<protein>
    <recommendedName>
        <fullName evidence="3">NAD(P)-binding domain-containing protein</fullName>
    </recommendedName>
</protein>
<dbReference type="InterPro" id="IPR016040">
    <property type="entry name" value="NAD(P)-bd_dom"/>
</dbReference>
<keyword evidence="5" id="KW-1185">Reference proteome</keyword>